<dbReference type="OrthoDB" id="5845122at2"/>
<sequence length="423" mass="46210">MVRRTLVAAAVAALAAGVSAYAANPFSDVSTSDWAYQAVSQLSDQGIVEGYPDGTFRGQRNITRYELAQIIARLMANEDQFNVEQRATIDKLAGEYADELDNLGVRVSNLENKVGNISWSGDARVRYIDFGGNKGDQWDGRMRIQASAQVNDNTRVVGRLRTDMNFRDDDSTDSTYMDALYVDHQFGNAVDVQAGRVGVVFGDQAGWLFGDARGLDGVKARVNFDQDSYVNVGFGRFNASSSGVKDHDAFFAQGRTNIGTSTLGVDYIRFTGDENEAGTLNTGWHAGDDNAELLGASLNVPFNNFRVFGEYWKNTTTSSDYDTAWNAGLGYGHVNPKAPGTWQLDVAYNDVDRDVYFGDTGLTTGTLLAFSKDGATNVRFWNAMADVALEKNVVLHGEYAFAAKADNVADPSDSYSVTFNFLF</sequence>
<gene>
    <name evidence="3" type="ORF">SAMN02910343_00957</name>
</gene>
<dbReference type="PANTHER" id="PTHR43308">
    <property type="entry name" value="OUTER MEMBRANE PROTEIN ALPHA-RELATED"/>
    <property type="match status" value="1"/>
</dbReference>
<dbReference type="STRING" id="209880.SAMN02910343_00957"/>
<dbReference type="EMBL" id="FMXA01000010">
    <property type="protein sequence ID" value="SDA50234.1"/>
    <property type="molecule type" value="Genomic_DNA"/>
</dbReference>
<dbReference type="Gene3D" id="2.40.160.10">
    <property type="entry name" value="Porin"/>
    <property type="match status" value="1"/>
</dbReference>
<keyword evidence="1" id="KW-0732">Signal</keyword>
<evidence type="ECO:0000313" key="4">
    <source>
        <dbReference type="Proteomes" id="UP000199689"/>
    </source>
</evidence>
<proteinExistence type="predicted"/>
<protein>
    <submittedName>
        <fullName evidence="3">S-layer homology domain-containing protein</fullName>
    </submittedName>
</protein>
<dbReference type="GeneID" id="87755983"/>
<dbReference type="SUPFAM" id="SSF56935">
    <property type="entry name" value="Porins"/>
    <property type="match status" value="1"/>
</dbReference>
<accession>A0A1G5VWY9</accession>
<evidence type="ECO:0000313" key="3">
    <source>
        <dbReference type="EMBL" id="SDA50234.1"/>
    </source>
</evidence>
<evidence type="ECO:0000256" key="1">
    <source>
        <dbReference type="SAM" id="SignalP"/>
    </source>
</evidence>
<dbReference type="RefSeq" id="WP_091364418.1">
    <property type="nucleotide sequence ID" value="NZ_FMXA01000010.1"/>
</dbReference>
<evidence type="ECO:0000259" key="2">
    <source>
        <dbReference type="PROSITE" id="PS51272"/>
    </source>
</evidence>
<dbReference type="InterPro" id="IPR051465">
    <property type="entry name" value="Cell_Envelope_Struct_Comp"/>
</dbReference>
<dbReference type="InterPro" id="IPR001119">
    <property type="entry name" value="SLH_dom"/>
</dbReference>
<dbReference type="PANTHER" id="PTHR43308:SF1">
    <property type="entry name" value="OUTER MEMBRANE PROTEIN ALPHA"/>
    <property type="match status" value="1"/>
</dbReference>
<dbReference type="AlphaFoldDB" id="A0A1G5VWY9"/>
<reference evidence="3 4" key="1">
    <citation type="submission" date="2016-10" db="EMBL/GenBank/DDBJ databases">
        <authorList>
            <person name="de Groot N.N."/>
        </authorList>
    </citation>
    <scope>NUCLEOTIDE SEQUENCE [LARGE SCALE GENOMIC DNA]</scope>
    <source>
        <strain evidence="3 4">DSM 15230</strain>
    </source>
</reference>
<keyword evidence="4" id="KW-1185">Reference proteome</keyword>
<name>A0A1G5VWY9_9FIRM</name>
<feature type="chain" id="PRO_5011689143" evidence="1">
    <location>
        <begin position="23"/>
        <end position="423"/>
    </location>
</feature>
<dbReference type="Proteomes" id="UP000199689">
    <property type="component" value="Unassembled WGS sequence"/>
</dbReference>
<dbReference type="InterPro" id="IPR023614">
    <property type="entry name" value="Porin_dom_sf"/>
</dbReference>
<feature type="domain" description="SLH" evidence="2">
    <location>
        <begin position="22"/>
        <end position="85"/>
    </location>
</feature>
<organism evidence="3 4">
    <name type="scientific">Allisonella histaminiformans</name>
    <dbReference type="NCBI Taxonomy" id="209880"/>
    <lineage>
        <taxon>Bacteria</taxon>
        <taxon>Bacillati</taxon>
        <taxon>Bacillota</taxon>
        <taxon>Negativicutes</taxon>
        <taxon>Veillonellales</taxon>
        <taxon>Veillonellaceae</taxon>
        <taxon>Allisonella</taxon>
    </lineage>
</organism>
<dbReference type="Pfam" id="PF00395">
    <property type="entry name" value="SLH"/>
    <property type="match status" value="1"/>
</dbReference>
<feature type="signal peptide" evidence="1">
    <location>
        <begin position="1"/>
        <end position="22"/>
    </location>
</feature>
<dbReference type="PROSITE" id="PS51272">
    <property type="entry name" value="SLH"/>
    <property type="match status" value="1"/>
</dbReference>